<dbReference type="EMBL" id="BAAANY010000014">
    <property type="protein sequence ID" value="GAA1686530.1"/>
    <property type="molecule type" value="Genomic_DNA"/>
</dbReference>
<dbReference type="Proteomes" id="UP001500618">
    <property type="component" value="Unassembled WGS sequence"/>
</dbReference>
<evidence type="ECO:0000256" key="8">
    <source>
        <dbReference type="ARBA" id="ARBA00023098"/>
    </source>
</evidence>
<evidence type="ECO:0000256" key="9">
    <source>
        <dbReference type="ARBA" id="ARBA00023315"/>
    </source>
</evidence>
<name>A0ABN2HGB2_9ACTN</name>
<dbReference type="EC" id="2.3.1.20" evidence="4 11"/>
<proteinExistence type="inferred from homology"/>
<dbReference type="InterPro" id="IPR004255">
    <property type="entry name" value="O-acyltransferase_WSD1_N"/>
</dbReference>
<protein>
    <recommendedName>
        <fullName evidence="4 11">Diacylglycerol O-acyltransferase</fullName>
        <ecNumber evidence="4 11">2.3.1.20</ecNumber>
    </recommendedName>
</protein>
<evidence type="ECO:0000256" key="5">
    <source>
        <dbReference type="ARBA" id="ARBA00022516"/>
    </source>
</evidence>
<dbReference type="InterPro" id="IPR045034">
    <property type="entry name" value="O-acyltransferase_WSD1-like"/>
</dbReference>
<evidence type="ECO:0000313" key="14">
    <source>
        <dbReference type="EMBL" id="GAA1686530.1"/>
    </source>
</evidence>
<dbReference type="InterPro" id="IPR014292">
    <property type="entry name" value="Acyl_transf_WS/DGAT"/>
</dbReference>
<evidence type="ECO:0000256" key="7">
    <source>
        <dbReference type="ARBA" id="ARBA00022798"/>
    </source>
</evidence>
<comment type="catalytic activity">
    <reaction evidence="10 11">
        <text>an acyl-CoA + a 1,2-diacyl-sn-glycerol = a triacyl-sn-glycerol + CoA</text>
        <dbReference type="Rhea" id="RHEA:10868"/>
        <dbReference type="ChEBI" id="CHEBI:17815"/>
        <dbReference type="ChEBI" id="CHEBI:57287"/>
        <dbReference type="ChEBI" id="CHEBI:58342"/>
        <dbReference type="ChEBI" id="CHEBI:64615"/>
        <dbReference type="EC" id="2.3.1.20"/>
    </reaction>
</comment>
<feature type="domain" description="O-acyltransferase WSD1 C-terminal" evidence="13">
    <location>
        <begin position="320"/>
        <end position="464"/>
    </location>
</feature>
<keyword evidence="7 11" id="KW-0319">Glycerol metabolism</keyword>
<dbReference type="Pfam" id="PF06974">
    <property type="entry name" value="WS_DGAT_C"/>
    <property type="match status" value="1"/>
</dbReference>
<dbReference type="PANTHER" id="PTHR31650">
    <property type="entry name" value="O-ACYLTRANSFERASE (WSD1-LIKE) FAMILY PROTEIN"/>
    <property type="match status" value="1"/>
</dbReference>
<accession>A0ABN2HGB2</accession>
<sequence>MTDRLSALDVTFLYLEGPTTPMHVGGVAIFRPPKGFDYDRLVSLVDQRMALVPRYRQTVRHVPGHLAKPVWVDAQDFDIGYHVRRSALPRPGSRGQLAELVARLMSRRLDRSRPLWEMYFVEGLEDGQLAVITKTHQALVDGVSAVDIGQVILDVAKTPREVPEQPWEPRRGPGAVGLLAGAVTELVRRPSAVVDTLRLGMLDATATASSVAGAAVGLLAAVRTAARPAPESPLNVTIGEQRRFAMARTNLADFKRIRATHGGTINDAMLATVAGALRSWLLTRGEPVRSSSAIRAMVPVSVRAEGTDPDADEASAAAANRVSTYLVDLPVGEPNPVIRLHQVSFAMQAHADAGQSVGAAALIRVSGFAPPTLHALGAKAANGLSRRLFNLVITNVPGPQYPLYAAGARMTEVYPVVPLARGQALALGITSYDGGAFFGFNADRDAMSDVDVIADLVVESLAELVGTTG</sequence>
<evidence type="ECO:0000313" key="15">
    <source>
        <dbReference type="Proteomes" id="UP001500618"/>
    </source>
</evidence>
<dbReference type="RefSeq" id="WP_344311754.1">
    <property type="nucleotide sequence ID" value="NZ_BAAANY010000014.1"/>
</dbReference>
<comment type="pathway">
    <text evidence="1 11">Glycerolipid metabolism; triacylglycerol biosynthesis.</text>
</comment>
<feature type="domain" description="O-acyltransferase WSD1-like N-terminal" evidence="12">
    <location>
        <begin position="5"/>
        <end position="268"/>
    </location>
</feature>
<organism evidence="14 15">
    <name type="scientific">Fodinicola feengrottensis</name>
    <dbReference type="NCBI Taxonomy" id="435914"/>
    <lineage>
        <taxon>Bacteria</taxon>
        <taxon>Bacillati</taxon>
        <taxon>Actinomycetota</taxon>
        <taxon>Actinomycetes</taxon>
        <taxon>Mycobacteriales</taxon>
        <taxon>Fodinicola</taxon>
    </lineage>
</organism>
<dbReference type="Pfam" id="PF03007">
    <property type="entry name" value="WS_DGAT_cat"/>
    <property type="match status" value="1"/>
</dbReference>
<keyword evidence="9 11" id="KW-0012">Acyltransferase</keyword>
<evidence type="ECO:0000259" key="12">
    <source>
        <dbReference type="Pfam" id="PF03007"/>
    </source>
</evidence>
<keyword evidence="5 11" id="KW-0444">Lipid biosynthesis</keyword>
<dbReference type="SUPFAM" id="SSF52777">
    <property type="entry name" value="CoA-dependent acyltransferases"/>
    <property type="match status" value="2"/>
</dbReference>
<gene>
    <name evidence="14" type="ORF">GCM10009765_40030</name>
</gene>
<evidence type="ECO:0000256" key="1">
    <source>
        <dbReference type="ARBA" id="ARBA00004771"/>
    </source>
</evidence>
<keyword evidence="15" id="KW-1185">Reference proteome</keyword>
<dbReference type="NCBIfam" id="TIGR02946">
    <property type="entry name" value="acyl_WS_DGAT"/>
    <property type="match status" value="1"/>
</dbReference>
<reference evidence="14 15" key="1">
    <citation type="journal article" date="2019" name="Int. J. Syst. Evol. Microbiol.">
        <title>The Global Catalogue of Microorganisms (GCM) 10K type strain sequencing project: providing services to taxonomists for standard genome sequencing and annotation.</title>
        <authorList>
            <consortium name="The Broad Institute Genomics Platform"/>
            <consortium name="The Broad Institute Genome Sequencing Center for Infectious Disease"/>
            <person name="Wu L."/>
            <person name="Ma J."/>
        </authorList>
    </citation>
    <scope>NUCLEOTIDE SEQUENCE [LARGE SCALE GENOMIC DNA]</scope>
    <source>
        <strain evidence="14 15">JCM 14718</strain>
    </source>
</reference>
<keyword evidence="8 11" id="KW-0443">Lipid metabolism</keyword>
<dbReference type="InterPro" id="IPR009721">
    <property type="entry name" value="O-acyltransferase_WSD1_C"/>
</dbReference>
<evidence type="ECO:0000259" key="13">
    <source>
        <dbReference type="Pfam" id="PF06974"/>
    </source>
</evidence>
<evidence type="ECO:0000256" key="11">
    <source>
        <dbReference type="RuleBase" id="RU361241"/>
    </source>
</evidence>
<comment type="caution">
    <text evidence="14">The sequence shown here is derived from an EMBL/GenBank/DDBJ whole genome shotgun (WGS) entry which is preliminary data.</text>
</comment>
<evidence type="ECO:0000256" key="3">
    <source>
        <dbReference type="ARBA" id="ARBA00009587"/>
    </source>
</evidence>
<comment type="pathway">
    <text evidence="2">Lipid metabolism.</text>
</comment>
<keyword evidence="6 11" id="KW-0808">Transferase</keyword>
<evidence type="ECO:0000256" key="4">
    <source>
        <dbReference type="ARBA" id="ARBA00013244"/>
    </source>
</evidence>
<dbReference type="PANTHER" id="PTHR31650:SF1">
    <property type="entry name" value="WAX ESTER SYNTHASE_DIACYLGLYCEROL ACYLTRANSFERASE 4-RELATED"/>
    <property type="match status" value="1"/>
</dbReference>
<comment type="similarity">
    <text evidence="3 11">Belongs to the long-chain O-acyltransferase family.</text>
</comment>
<evidence type="ECO:0000256" key="6">
    <source>
        <dbReference type="ARBA" id="ARBA00022679"/>
    </source>
</evidence>
<evidence type="ECO:0000256" key="10">
    <source>
        <dbReference type="ARBA" id="ARBA00048109"/>
    </source>
</evidence>
<evidence type="ECO:0000256" key="2">
    <source>
        <dbReference type="ARBA" id="ARBA00005189"/>
    </source>
</evidence>